<dbReference type="Proteomes" id="UP000242875">
    <property type="component" value="Unassembled WGS sequence"/>
</dbReference>
<dbReference type="PANTHER" id="PTHR32268:SF16">
    <property type="entry name" value="SERINE O-SUCCINYLTRANSFERASE"/>
    <property type="match status" value="1"/>
</dbReference>
<proteinExistence type="inferred from homology"/>
<dbReference type="Pfam" id="PF00561">
    <property type="entry name" value="Abhydrolase_1"/>
    <property type="match status" value="1"/>
</dbReference>
<organism evidence="3 4">
    <name type="scientific">Bifiguratus adelaidae</name>
    <dbReference type="NCBI Taxonomy" id="1938954"/>
    <lineage>
        <taxon>Eukaryota</taxon>
        <taxon>Fungi</taxon>
        <taxon>Fungi incertae sedis</taxon>
        <taxon>Mucoromycota</taxon>
        <taxon>Mucoromycotina</taxon>
        <taxon>Endogonomycetes</taxon>
        <taxon>Endogonales</taxon>
        <taxon>Endogonales incertae sedis</taxon>
        <taxon>Bifiguratus</taxon>
    </lineage>
</organism>
<dbReference type="GO" id="GO:0160210">
    <property type="term" value="F:L-serine O-succinyltransferase activity"/>
    <property type="evidence" value="ECO:0007669"/>
    <property type="project" value="EnsemblFungi"/>
</dbReference>
<accession>A0A261Y4V2</accession>
<dbReference type="AlphaFoldDB" id="A0A261Y4V2"/>
<dbReference type="NCBIfam" id="NF001209">
    <property type="entry name" value="PRK00175.1"/>
    <property type="match status" value="1"/>
</dbReference>
<gene>
    <name evidence="3" type="ORF">BZG36_01476</name>
</gene>
<protein>
    <recommendedName>
        <fullName evidence="2">AB hydrolase-1 domain-containing protein</fullName>
    </recommendedName>
</protein>
<dbReference type="GO" id="GO:0009092">
    <property type="term" value="P:homoserine metabolic process"/>
    <property type="evidence" value="ECO:0007669"/>
    <property type="project" value="TreeGrafter"/>
</dbReference>
<dbReference type="PIRSF" id="PIRSF000443">
    <property type="entry name" value="Homoser_Ac_trans"/>
    <property type="match status" value="1"/>
</dbReference>
<evidence type="ECO:0000313" key="3">
    <source>
        <dbReference type="EMBL" id="OZJ05646.1"/>
    </source>
</evidence>
<sequence>MAFLLRQSVRVGTRRLLPALYATRGFSAGVVAPSQAQRTASNPQLNFPCLDVNQDRERSLDGGPEPAYEKIATGYKTFSHKQPFLLDHGGVLPSFEIAYETWGQLNKAKDNVILIHTGLSGSSHAKSHPDNTSKGWWEDFIGPGLYIDTNKFFVICTNVIGGCYGSTGPSSVDPADGERYATRFPILTIFDMVRAQFFLLDHLGVDRLHASVGSSMGGMQSIAAASLFPQRVNRVISISGCARSHPYSIALRHTQRSVLMNDPNWNKGFYYKGHPPHLAREIATITYRSGPEWEQRFGRKRAHEDQSPALCPDFLIETYLDHQGERFCLQYDANSLLYVSKAMDLFDMSASARQKLQGQRDRNKVRFAKLLQDQGEVEACKIASPVSSLEPHAVENNKENLQEDVRSHLKTVADRPALSSLPNTPDLQDLVAGMRNITMPSLVIGVQSDILFPVWQQKEIAECLRLGGNKNVTYYELDSMYGHDTFLIDKVGIGSAIKGHLELLE</sequence>
<dbReference type="GO" id="GO:0004414">
    <property type="term" value="F:homoserine O-acetyltransferase activity"/>
    <property type="evidence" value="ECO:0007669"/>
    <property type="project" value="TreeGrafter"/>
</dbReference>
<dbReference type="InterPro" id="IPR008220">
    <property type="entry name" value="HAT_MetX-like"/>
</dbReference>
<keyword evidence="4" id="KW-1185">Reference proteome</keyword>
<reference evidence="3 4" key="1">
    <citation type="journal article" date="2017" name="Mycologia">
        <title>Bifiguratus adelaidae, gen. et sp. nov., a new member of Mucoromycotina in endophytic and soil-dwelling habitats.</title>
        <authorList>
            <person name="Torres-Cruz T.J."/>
            <person name="Billingsley Tobias T.L."/>
            <person name="Almatruk M."/>
            <person name="Hesse C."/>
            <person name="Kuske C.R."/>
            <person name="Desiro A."/>
            <person name="Benucci G.M."/>
            <person name="Bonito G."/>
            <person name="Stajich J.E."/>
            <person name="Dunlap C."/>
            <person name="Arnold A.E."/>
            <person name="Porras-Alfaro A."/>
        </authorList>
    </citation>
    <scope>NUCLEOTIDE SEQUENCE [LARGE SCALE GENOMIC DNA]</scope>
    <source>
        <strain evidence="3 4">AZ0501</strain>
    </source>
</reference>
<dbReference type="GO" id="GO:0009001">
    <property type="term" value="F:serine O-acetyltransferase activity"/>
    <property type="evidence" value="ECO:0007669"/>
    <property type="project" value="TreeGrafter"/>
</dbReference>
<dbReference type="Gene3D" id="3.40.50.1820">
    <property type="entry name" value="alpha/beta hydrolase"/>
    <property type="match status" value="1"/>
</dbReference>
<name>A0A261Y4V2_9FUNG</name>
<comment type="similarity">
    <text evidence="1">Belongs to the AB hydrolase superfamily. MetX family.</text>
</comment>
<dbReference type="InterPro" id="IPR000073">
    <property type="entry name" value="AB_hydrolase_1"/>
</dbReference>
<dbReference type="GO" id="GO:0005739">
    <property type="term" value="C:mitochondrion"/>
    <property type="evidence" value="ECO:0007669"/>
    <property type="project" value="TreeGrafter"/>
</dbReference>
<dbReference type="HAMAP" id="MF_00296">
    <property type="entry name" value="MetX_acyltransf"/>
    <property type="match status" value="1"/>
</dbReference>
<dbReference type="InterPro" id="IPR029058">
    <property type="entry name" value="AB_hydrolase_fold"/>
</dbReference>
<dbReference type="EMBL" id="MVBO01000012">
    <property type="protein sequence ID" value="OZJ05646.1"/>
    <property type="molecule type" value="Genomic_DNA"/>
</dbReference>
<evidence type="ECO:0000259" key="2">
    <source>
        <dbReference type="Pfam" id="PF00561"/>
    </source>
</evidence>
<dbReference type="NCBIfam" id="TIGR01392">
    <property type="entry name" value="homoserO_Ac_trn"/>
    <property type="match status" value="1"/>
</dbReference>
<dbReference type="PANTHER" id="PTHR32268">
    <property type="entry name" value="HOMOSERINE O-ACETYLTRANSFERASE"/>
    <property type="match status" value="1"/>
</dbReference>
<comment type="caution">
    <text evidence="3">The sequence shown here is derived from an EMBL/GenBank/DDBJ whole genome shotgun (WGS) entry which is preliminary data.</text>
</comment>
<dbReference type="GO" id="GO:0006535">
    <property type="term" value="P:cysteine biosynthetic process from serine"/>
    <property type="evidence" value="ECO:0007669"/>
    <property type="project" value="EnsemblFungi"/>
</dbReference>
<feature type="domain" description="AB hydrolase-1" evidence="2">
    <location>
        <begin position="111"/>
        <end position="487"/>
    </location>
</feature>
<dbReference type="GO" id="GO:0009086">
    <property type="term" value="P:methionine biosynthetic process"/>
    <property type="evidence" value="ECO:0007669"/>
    <property type="project" value="TreeGrafter"/>
</dbReference>
<dbReference type="OrthoDB" id="444135at2759"/>
<dbReference type="SUPFAM" id="SSF53474">
    <property type="entry name" value="alpha/beta-Hydrolases"/>
    <property type="match status" value="1"/>
</dbReference>
<evidence type="ECO:0000256" key="1">
    <source>
        <dbReference type="ARBA" id="ARBA00006886"/>
    </source>
</evidence>
<evidence type="ECO:0000313" key="4">
    <source>
        <dbReference type="Proteomes" id="UP000242875"/>
    </source>
</evidence>